<dbReference type="GeneID" id="19468579"/>
<keyword evidence="1" id="KW-0472">Membrane</keyword>
<feature type="transmembrane region" description="Helical" evidence="1">
    <location>
        <begin position="331"/>
        <end position="351"/>
    </location>
</feature>
<dbReference type="RefSeq" id="XP_008084319.1">
    <property type="nucleotide sequence ID" value="XM_008086128.1"/>
</dbReference>
<sequence>MSTGYHKVAEFMASHRDMAMCERFEYMNILNLLGLQAEIKGYEESVKEALGDLKQTMAEREPRQEHSQQAEQGMGATEMDITDAISMIDGRFSYGLRRRHRSDVGSKDDIVNDSATASESRSSIFSRSYNISSSNVNHDDRSTLPSIDPRRDWFFLKTMDSTLPVWQTMLSAREKLKEYNLMISLLKDTYAQPSPTLKSFNLCTKWFRDEDLGDGPLLGVDRNVYSGETSRTSLLALAPPDEPDPLSAFFSNVVLNIYHKVNIHLLERLKHSRSKSNLADLEIGHESRKVYYYNEGNFIRLANMVGSLISSSWLISSILILYFVKEMRARLAIIAAFTTTFSLILSLLTSARKAEVFAGTAA</sequence>
<keyword evidence="1" id="KW-1133">Transmembrane helix</keyword>
<organism evidence="3 4">
    <name type="scientific">Glarea lozoyensis (strain ATCC 20868 / MF5171)</name>
    <dbReference type="NCBI Taxonomy" id="1116229"/>
    <lineage>
        <taxon>Eukaryota</taxon>
        <taxon>Fungi</taxon>
        <taxon>Dikarya</taxon>
        <taxon>Ascomycota</taxon>
        <taxon>Pezizomycotina</taxon>
        <taxon>Leotiomycetes</taxon>
        <taxon>Helotiales</taxon>
        <taxon>Helotiaceae</taxon>
        <taxon>Glarea</taxon>
    </lineage>
</organism>
<name>S3D8T6_GLAL2</name>
<evidence type="ECO:0000313" key="3">
    <source>
        <dbReference type="EMBL" id="EPE28411.1"/>
    </source>
</evidence>
<dbReference type="InterPro" id="IPR046529">
    <property type="entry name" value="DUF6594"/>
</dbReference>
<evidence type="ECO:0000259" key="2">
    <source>
        <dbReference type="Pfam" id="PF20237"/>
    </source>
</evidence>
<gene>
    <name evidence="3" type="ORF">GLAREA_09531</name>
</gene>
<protein>
    <recommendedName>
        <fullName evidence="2">DUF6594 domain-containing protein</fullName>
    </recommendedName>
</protein>
<evidence type="ECO:0000256" key="1">
    <source>
        <dbReference type="SAM" id="Phobius"/>
    </source>
</evidence>
<accession>S3D8T6</accession>
<keyword evidence="4" id="KW-1185">Reference proteome</keyword>
<feature type="transmembrane region" description="Helical" evidence="1">
    <location>
        <begin position="304"/>
        <end position="324"/>
    </location>
</feature>
<dbReference type="KEGG" id="glz:GLAREA_09531"/>
<dbReference type="HOGENOM" id="CLU_765145_0_0_1"/>
<dbReference type="PANTHER" id="PTHR34502">
    <property type="entry name" value="DUF6594 DOMAIN-CONTAINING PROTEIN-RELATED"/>
    <property type="match status" value="1"/>
</dbReference>
<dbReference type="OrthoDB" id="5342093at2759"/>
<dbReference type="AlphaFoldDB" id="S3D8T6"/>
<keyword evidence="1" id="KW-0812">Transmembrane</keyword>
<dbReference type="Proteomes" id="UP000016922">
    <property type="component" value="Unassembled WGS sequence"/>
</dbReference>
<dbReference type="Pfam" id="PF20237">
    <property type="entry name" value="DUF6594"/>
    <property type="match status" value="2"/>
</dbReference>
<dbReference type="EMBL" id="KE145368">
    <property type="protein sequence ID" value="EPE28411.1"/>
    <property type="molecule type" value="Genomic_DNA"/>
</dbReference>
<proteinExistence type="predicted"/>
<feature type="domain" description="DUF6594" evidence="2">
    <location>
        <begin position="5"/>
        <end position="70"/>
    </location>
</feature>
<reference evidence="3 4" key="1">
    <citation type="journal article" date="2013" name="BMC Genomics">
        <title>Genomics-driven discovery of the pneumocandin biosynthetic gene cluster in the fungus Glarea lozoyensis.</title>
        <authorList>
            <person name="Chen L."/>
            <person name="Yue Q."/>
            <person name="Zhang X."/>
            <person name="Xiang M."/>
            <person name="Wang C."/>
            <person name="Li S."/>
            <person name="Che Y."/>
            <person name="Ortiz-Lopez F.J."/>
            <person name="Bills G.F."/>
            <person name="Liu X."/>
            <person name="An Z."/>
        </authorList>
    </citation>
    <scope>NUCLEOTIDE SEQUENCE [LARGE SCALE GENOMIC DNA]</scope>
    <source>
        <strain evidence="4">ATCC 20868 / MF5171</strain>
    </source>
</reference>
<dbReference type="PANTHER" id="PTHR34502:SF5">
    <property type="entry name" value="DUF6594 DOMAIN-CONTAINING PROTEIN"/>
    <property type="match status" value="1"/>
</dbReference>
<feature type="domain" description="DUF6594" evidence="2">
    <location>
        <begin position="152"/>
        <end position="362"/>
    </location>
</feature>
<evidence type="ECO:0000313" key="4">
    <source>
        <dbReference type="Proteomes" id="UP000016922"/>
    </source>
</evidence>